<dbReference type="RefSeq" id="WP_012936314.1">
    <property type="nucleotide sequence ID" value="NC_013739.1"/>
</dbReference>
<evidence type="ECO:0000256" key="3">
    <source>
        <dbReference type="ARBA" id="ARBA00023002"/>
    </source>
</evidence>
<dbReference type="Gene3D" id="3.40.50.360">
    <property type="match status" value="1"/>
</dbReference>
<dbReference type="Pfam" id="PF03358">
    <property type="entry name" value="FMN_red"/>
    <property type="match status" value="1"/>
</dbReference>
<dbReference type="eggNOG" id="COG0431">
    <property type="taxonomic scope" value="Bacteria"/>
</dbReference>
<protein>
    <submittedName>
        <fullName evidence="5">NADPH-dependent FMN reductase</fullName>
    </submittedName>
</protein>
<dbReference type="KEGG" id="cwo:Cwoe_4850"/>
<reference evidence="6" key="2">
    <citation type="submission" date="2010-01" db="EMBL/GenBank/DDBJ databases">
        <title>The complete genome of Conexibacter woesei DSM 14684.</title>
        <authorList>
            <consortium name="US DOE Joint Genome Institute (JGI-PGF)"/>
            <person name="Lucas S."/>
            <person name="Copeland A."/>
            <person name="Lapidus A."/>
            <person name="Glavina del Rio T."/>
            <person name="Dalin E."/>
            <person name="Tice H."/>
            <person name="Bruce D."/>
            <person name="Goodwin L."/>
            <person name="Pitluck S."/>
            <person name="Kyrpides N."/>
            <person name="Mavromatis K."/>
            <person name="Ivanova N."/>
            <person name="Mikhailova N."/>
            <person name="Chertkov O."/>
            <person name="Brettin T."/>
            <person name="Detter J.C."/>
            <person name="Han C."/>
            <person name="Larimer F."/>
            <person name="Land M."/>
            <person name="Hauser L."/>
            <person name="Markowitz V."/>
            <person name="Cheng J.-F."/>
            <person name="Hugenholtz P."/>
            <person name="Woyke T."/>
            <person name="Wu D."/>
            <person name="Pukall R."/>
            <person name="Steenblock K."/>
            <person name="Schneider S."/>
            <person name="Klenk H.-P."/>
            <person name="Eisen J.A."/>
        </authorList>
    </citation>
    <scope>NUCLEOTIDE SEQUENCE [LARGE SCALE GENOMIC DNA]</scope>
    <source>
        <strain evidence="6">DSM 14684 / CIP 108061 / JCM 11494 / NBRC 100937 / ID131577</strain>
    </source>
</reference>
<sequence length="196" mass="20045">MVKDPIRLVTVVGSATPPGRLRRAVEEGLARAEASGGAATRLIDLADVRIAPADGRPPEQLGDDTADVLAAIAAADAVVLATPVYRGSLTGVLKNLLDHVPVAALEGTPVGIVAMGATPHHFLGAERHLRDVLSFFGALVAPVAVYLTSSDFADGEPIAQAADDLDTLLANVAALARATAGLPLGGPRPLPRRPKP</sequence>
<name>D3FB71_CONWI</name>
<dbReference type="HOGENOM" id="CLU_055322_3_3_11"/>
<evidence type="ECO:0000256" key="1">
    <source>
        <dbReference type="ARBA" id="ARBA00022630"/>
    </source>
</evidence>
<proteinExistence type="predicted"/>
<dbReference type="SUPFAM" id="SSF52218">
    <property type="entry name" value="Flavoproteins"/>
    <property type="match status" value="1"/>
</dbReference>
<reference evidence="5 6" key="1">
    <citation type="journal article" date="2010" name="Stand. Genomic Sci.">
        <title>Complete genome sequence of Conexibacter woesei type strain (ID131577).</title>
        <authorList>
            <person name="Pukall R."/>
            <person name="Lapidus A."/>
            <person name="Glavina Del Rio T."/>
            <person name="Copeland A."/>
            <person name="Tice H."/>
            <person name="Cheng J.-F."/>
            <person name="Lucas S."/>
            <person name="Chen F."/>
            <person name="Nolan M."/>
            <person name="Bruce D."/>
            <person name="Goodwin L."/>
            <person name="Pitluck S."/>
            <person name="Mavromatis K."/>
            <person name="Ivanova N."/>
            <person name="Ovchinnikova G."/>
            <person name="Pati A."/>
            <person name="Chen A."/>
            <person name="Palaniappan K."/>
            <person name="Land M."/>
            <person name="Hauser L."/>
            <person name="Chang Y.-J."/>
            <person name="Jeffries C.D."/>
            <person name="Chain P."/>
            <person name="Meincke L."/>
            <person name="Sims D."/>
            <person name="Brettin T."/>
            <person name="Detter J.C."/>
            <person name="Rohde M."/>
            <person name="Goeker M."/>
            <person name="Bristow J."/>
            <person name="Eisen J.A."/>
            <person name="Markowitz V."/>
            <person name="Kyrpides N.C."/>
            <person name="Klenk H.-P."/>
            <person name="Hugenholtz P."/>
        </authorList>
    </citation>
    <scope>NUCLEOTIDE SEQUENCE [LARGE SCALE GENOMIC DNA]</scope>
    <source>
        <strain evidence="6">DSM 14684 / CIP 108061 / JCM 11494 / NBRC 100937 / ID131577</strain>
    </source>
</reference>
<evidence type="ECO:0000313" key="5">
    <source>
        <dbReference type="EMBL" id="ADB53263.1"/>
    </source>
</evidence>
<dbReference type="STRING" id="469383.Cwoe_4850"/>
<dbReference type="InterPro" id="IPR051814">
    <property type="entry name" value="NAD(P)H-dep_FMN_reductase"/>
</dbReference>
<dbReference type="GO" id="GO:0016491">
    <property type="term" value="F:oxidoreductase activity"/>
    <property type="evidence" value="ECO:0007669"/>
    <property type="project" value="UniProtKB-KW"/>
</dbReference>
<keyword evidence="3" id="KW-0560">Oxidoreductase</keyword>
<dbReference type="InterPro" id="IPR029039">
    <property type="entry name" value="Flavoprotein-like_sf"/>
</dbReference>
<keyword evidence="1" id="KW-0285">Flavoprotein</keyword>
<dbReference type="AlphaFoldDB" id="D3FB71"/>
<dbReference type="EMBL" id="CP001854">
    <property type="protein sequence ID" value="ADB53263.1"/>
    <property type="molecule type" value="Genomic_DNA"/>
</dbReference>
<dbReference type="InterPro" id="IPR005025">
    <property type="entry name" value="FMN_Rdtase-like_dom"/>
</dbReference>
<dbReference type="PANTHER" id="PTHR43408">
    <property type="entry name" value="FMN REDUCTASE (NADPH)"/>
    <property type="match status" value="1"/>
</dbReference>
<keyword evidence="2" id="KW-0288">FMN</keyword>
<evidence type="ECO:0000313" key="6">
    <source>
        <dbReference type="Proteomes" id="UP000008229"/>
    </source>
</evidence>
<evidence type="ECO:0000256" key="2">
    <source>
        <dbReference type="ARBA" id="ARBA00022643"/>
    </source>
</evidence>
<dbReference type="PANTHER" id="PTHR43408:SF2">
    <property type="entry name" value="FMN REDUCTASE (NADPH)"/>
    <property type="match status" value="1"/>
</dbReference>
<dbReference type="Proteomes" id="UP000008229">
    <property type="component" value="Chromosome"/>
</dbReference>
<keyword evidence="6" id="KW-1185">Reference proteome</keyword>
<organism evidence="5 6">
    <name type="scientific">Conexibacter woesei (strain DSM 14684 / CCUG 47730 / CIP 108061 / JCM 11494 / NBRC 100937 / ID131577)</name>
    <dbReference type="NCBI Taxonomy" id="469383"/>
    <lineage>
        <taxon>Bacteria</taxon>
        <taxon>Bacillati</taxon>
        <taxon>Actinomycetota</taxon>
        <taxon>Thermoleophilia</taxon>
        <taxon>Solirubrobacterales</taxon>
        <taxon>Conexibacteraceae</taxon>
        <taxon>Conexibacter</taxon>
    </lineage>
</organism>
<dbReference type="OrthoDB" id="1643408at2"/>
<gene>
    <name evidence="5" type="ordered locus">Cwoe_4850</name>
</gene>
<feature type="domain" description="NADPH-dependent FMN reductase-like" evidence="4">
    <location>
        <begin position="7"/>
        <end position="147"/>
    </location>
</feature>
<accession>D3FB71</accession>
<evidence type="ECO:0000259" key="4">
    <source>
        <dbReference type="Pfam" id="PF03358"/>
    </source>
</evidence>